<sequence>MDASGLPQISPAAIDFLERCLSRFPQTTSRDSGDHRGQADRESLHARIIKAAVNGRVCVLHRPPIAILTGGAPGSGKSSWLRANAPVALAPATLRIDADDLRAQLPEYRGWNADVTQVESGVLVDRLLAGIGKPCRYDLLYDGTMSRAGRYRQLIPELRAMGYRVFLLNVSVPESLSLMRVLERYRATGRYVPRVAIRQYFATGPATFKTLSGWADGFLQVDGITGRVIKLGGAPFPQFSPSAPPP</sequence>
<gene>
    <name evidence="8" type="ORF">VB739_16100</name>
</gene>
<dbReference type="Gene3D" id="3.40.50.300">
    <property type="entry name" value="P-loop containing nucleotide triphosphate hydrolases"/>
    <property type="match status" value="1"/>
</dbReference>
<comment type="caution">
    <text evidence="8">The sequence shown here is derived from an EMBL/GenBank/DDBJ whole genome shotgun (WGS) entry which is preliminary data.</text>
</comment>
<name>A0ABU5SZX9_9CYAN</name>
<organism evidence="8 9">
    <name type="scientific">Cyanobium gracile UHCC 0281</name>
    <dbReference type="NCBI Taxonomy" id="3110309"/>
    <lineage>
        <taxon>Bacteria</taxon>
        <taxon>Bacillati</taxon>
        <taxon>Cyanobacteriota</taxon>
        <taxon>Cyanophyceae</taxon>
        <taxon>Synechococcales</taxon>
        <taxon>Prochlorococcaceae</taxon>
        <taxon>Cyanobium</taxon>
    </lineage>
</organism>
<dbReference type="SUPFAM" id="SSF52540">
    <property type="entry name" value="P-loop containing nucleoside triphosphate hydrolases"/>
    <property type="match status" value="1"/>
</dbReference>
<keyword evidence="9" id="KW-1185">Reference proteome</keyword>
<dbReference type="InterPro" id="IPR010488">
    <property type="entry name" value="Zeta_toxin_domain"/>
</dbReference>
<dbReference type="EMBL" id="JAYGHY010000097">
    <property type="protein sequence ID" value="MEA5444079.1"/>
    <property type="molecule type" value="Genomic_DNA"/>
</dbReference>
<accession>A0ABU5SZX9</accession>
<comment type="catalytic activity">
    <reaction evidence="6">
        <text>UDP-N-acetyl-alpha-D-glucosamine + ATP = UDP-N-acetyl-alpha-D-glucosamine 3'-phosphate + ADP + H(+)</text>
        <dbReference type="Rhea" id="RHEA:32671"/>
        <dbReference type="ChEBI" id="CHEBI:15378"/>
        <dbReference type="ChEBI" id="CHEBI:30616"/>
        <dbReference type="ChEBI" id="CHEBI:57705"/>
        <dbReference type="ChEBI" id="CHEBI:64353"/>
        <dbReference type="ChEBI" id="CHEBI:456216"/>
        <dbReference type="EC" id="2.7.1.176"/>
    </reaction>
</comment>
<dbReference type="Proteomes" id="UP001302329">
    <property type="component" value="Unassembled WGS sequence"/>
</dbReference>
<keyword evidence="4" id="KW-0067">ATP-binding</keyword>
<dbReference type="InterPro" id="IPR027417">
    <property type="entry name" value="P-loop_NTPase"/>
</dbReference>
<evidence type="ECO:0000256" key="6">
    <source>
        <dbReference type="ARBA" id="ARBA00048178"/>
    </source>
</evidence>
<feature type="domain" description="Zeta toxin" evidence="7">
    <location>
        <begin position="62"/>
        <end position="211"/>
    </location>
</feature>
<keyword evidence="3" id="KW-0547">Nucleotide-binding</keyword>
<evidence type="ECO:0000256" key="5">
    <source>
        <dbReference type="ARBA" id="ARBA00032897"/>
    </source>
</evidence>
<evidence type="ECO:0000256" key="2">
    <source>
        <dbReference type="ARBA" id="ARBA00011963"/>
    </source>
</evidence>
<evidence type="ECO:0000313" key="9">
    <source>
        <dbReference type="Proteomes" id="UP001302329"/>
    </source>
</evidence>
<evidence type="ECO:0000256" key="1">
    <source>
        <dbReference type="ARBA" id="ARBA00009104"/>
    </source>
</evidence>
<comment type="similarity">
    <text evidence="1">Belongs to the zeta toxin family.</text>
</comment>
<dbReference type="EC" id="2.7.1.176" evidence="2"/>
<dbReference type="RefSeq" id="WP_323358014.1">
    <property type="nucleotide sequence ID" value="NZ_JAYGHY010000097.1"/>
</dbReference>
<evidence type="ECO:0000256" key="4">
    <source>
        <dbReference type="ARBA" id="ARBA00022840"/>
    </source>
</evidence>
<evidence type="ECO:0000313" key="8">
    <source>
        <dbReference type="EMBL" id="MEA5444079.1"/>
    </source>
</evidence>
<reference evidence="8 9" key="1">
    <citation type="submission" date="2023-12" db="EMBL/GenBank/DDBJ databases">
        <title>Baltic Sea Cyanobacteria.</title>
        <authorList>
            <person name="Delbaje E."/>
            <person name="Fewer D.P."/>
            <person name="Shishido T.K."/>
        </authorList>
    </citation>
    <scope>NUCLEOTIDE SEQUENCE [LARGE SCALE GENOMIC DNA]</scope>
    <source>
        <strain evidence="8 9">UHCC 0281</strain>
    </source>
</reference>
<evidence type="ECO:0000256" key="3">
    <source>
        <dbReference type="ARBA" id="ARBA00022741"/>
    </source>
</evidence>
<evidence type="ECO:0000259" key="7">
    <source>
        <dbReference type="Pfam" id="PF06414"/>
    </source>
</evidence>
<protein>
    <recommendedName>
        <fullName evidence="5">UDP-N-acetylglucosamine kinase</fullName>
        <ecNumber evidence="2">2.7.1.176</ecNumber>
    </recommendedName>
    <alternativeName>
        <fullName evidence="5">UDP-N-acetylglucosamine kinase</fullName>
    </alternativeName>
</protein>
<dbReference type="Pfam" id="PF06414">
    <property type="entry name" value="Zeta_toxin"/>
    <property type="match status" value="1"/>
</dbReference>
<proteinExistence type="inferred from homology"/>